<dbReference type="OrthoDB" id="3007657at2759"/>
<sequence>MKSPYIELFLLYALNLVAAGAQLFLKALNIRFRSHGEERRRSIASIFAIIGAKTLIFVLSLPPVLAVVLSTPWDGFLVTRTHLCAKVIMLTYLFDLTYRRANAILWVHHTLTFAAILFILRNTSPSAPGIAGLWISIPAVFAGVGIGVTDIGGDIAVLLYYIAPQSIATAQAIRACGGYLMLGRATGWSIVLAFVSRGHWKALELNFPMTIVISVVLLGWVMAEVEEIFAILGMSERMRSKVTTQEKS</sequence>
<keyword evidence="1" id="KW-1133">Transmembrane helix</keyword>
<protein>
    <submittedName>
        <fullName evidence="2">Uncharacterized protein</fullName>
    </submittedName>
</protein>
<keyword evidence="1" id="KW-0472">Membrane</keyword>
<feature type="transmembrane region" description="Helical" evidence="1">
    <location>
        <begin position="6"/>
        <end position="25"/>
    </location>
</feature>
<proteinExistence type="predicted"/>
<keyword evidence="3" id="KW-1185">Reference proteome</keyword>
<feature type="transmembrane region" description="Helical" evidence="1">
    <location>
        <begin position="101"/>
        <end position="120"/>
    </location>
</feature>
<comment type="caution">
    <text evidence="2">The sequence shown here is derived from an EMBL/GenBank/DDBJ whole genome shotgun (WGS) entry which is preliminary data.</text>
</comment>
<organism evidence="2 3">
    <name type="scientific">Mycena indigotica</name>
    <dbReference type="NCBI Taxonomy" id="2126181"/>
    <lineage>
        <taxon>Eukaryota</taxon>
        <taxon>Fungi</taxon>
        <taxon>Dikarya</taxon>
        <taxon>Basidiomycota</taxon>
        <taxon>Agaricomycotina</taxon>
        <taxon>Agaricomycetes</taxon>
        <taxon>Agaricomycetidae</taxon>
        <taxon>Agaricales</taxon>
        <taxon>Marasmiineae</taxon>
        <taxon>Mycenaceae</taxon>
        <taxon>Mycena</taxon>
    </lineage>
</organism>
<name>A0A8H6SGG9_9AGAR</name>
<feature type="transmembrane region" description="Helical" evidence="1">
    <location>
        <begin position="46"/>
        <end position="69"/>
    </location>
</feature>
<feature type="transmembrane region" description="Helical" evidence="1">
    <location>
        <begin position="175"/>
        <end position="195"/>
    </location>
</feature>
<dbReference type="RefSeq" id="XP_037217759.1">
    <property type="nucleotide sequence ID" value="XM_037366347.1"/>
</dbReference>
<gene>
    <name evidence="2" type="ORF">MIND_00973600</name>
</gene>
<evidence type="ECO:0000313" key="2">
    <source>
        <dbReference type="EMBL" id="KAF7297400.1"/>
    </source>
</evidence>
<reference evidence="2" key="1">
    <citation type="submission" date="2020-05" db="EMBL/GenBank/DDBJ databases">
        <title>Mycena genomes resolve the evolution of fungal bioluminescence.</title>
        <authorList>
            <person name="Tsai I.J."/>
        </authorList>
    </citation>
    <scope>NUCLEOTIDE SEQUENCE</scope>
    <source>
        <strain evidence="2">171206Taipei</strain>
    </source>
</reference>
<feature type="transmembrane region" description="Helical" evidence="1">
    <location>
        <begin position="75"/>
        <end position="94"/>
    </location>
</feature>
<evidence type="ECO:0000313" key="3">
    <source>
        <dbReference type="Proteomes" id="UP000636479"/>
    </source>
</evidence>
<evidence type="ECO:0000256" key="1">
    <source>
        <dbReference type="SAM" id="Phobius"/>
    </source>
</evidence>
<keyword evidence="1" id="KW-0812">Transmembrane</keyword>
<feature type="transmembrane region" description="Helical" evidence="1">
    <location>
        <begin position="140"/>
        <end position="163"/>
    </location>
</feature>
<dbReference type="AlphaFoldDB" id="A0A8H6SGG9"/>
<dbReference type="Proteomes" id="UP000636479">
    <property type="component" value="Unassembled WGS sequence"/>
</dbReference>
<feature type="transmembrane region" description="Helical" evidence="1">
    <location>
        <begin position="207"/>
        <end position="232"/>
    </location>
</feature>
<dbReference type="EMBL" id="JACAZF010000008">
    <property type="protein sequence ID" value="KAF7297400.1"/>
    <property type="molecule type" value="Genomic_DNA"/>
</dbReference>
<dbReference type="GeneID" id="59348863"/>
<accession>A0A8H6SGG9</accession>